<evidence type="ECO:0000256" key="5">
    <source>
        <dbReference type="SAM" id="MobiDB-lite"/>
    </source>
</evidence>
<keyword evidence="4" id="KW-0863">Zinc-finger</keyword>
<keyword evidence="2" id="KW-0479">Metal-binding</keyword>
<evidence type="ECO:0000256" key="2">
    <source>
        <dbReference type="ARBA" id="ARBA00022723"/>
    </source>
</evidence>
<dbReference type="EMBL" id="JAEFBJ010000002">
    <property type="protein sequence ID" value="KAG7640884.1"/>
    <property type="molecule type" value="Genomic_DNA"/>
</dbReference>
<feature type="compositionally biased region" description="Polar residues" evidence="5">
    <location>
        <begin position="754"/>
        <end position="773"/>
    </location>
</feature>
<feature type="region of interest" description="Disordered" evidence="5">
    <location>
        <begin position="197"/>
        <end position="237"/>
    </location>
</feature>
<evidence type="ECO:0000313" key="8">
    <source>
        <dbReference type="EMBL" id="KAG7640884.1"/>
    </source>
</evidence>
<dbReference type="PANTHER" id="PTHR42648:SF28">
    <property type="entry name" value="TRANSPOSON-ENCODED PROTEIN WITH RIBONUCLEASE H-LIKE AND RETROVIRUS ZINC FINGER-LIKE DOMAINS"/>
    <property type="match status" value="1"/>
</dbReference>
<dbReference type="CDD" id="cd09272">
    <property type="entry name" value="RNase_HI_RT_Ty1"/>
    <property type="match status" value="1"/>
</dbReference>
<evidence type="ECO:0000259" key="7">
    <source>
        <dbReference type="PROSITE" id="PS50994"/>
    </source>
</evidence>
<feature type="domain" description="CCHC-type" evidence="6">
    <location>
        <begin position="244"/>
        <end position="257"/>
    </location>
</feature>
<accession>A0A8T2G166</accession>
<dbReference type="GO" id="GO:0046910">
    <property type="term" value="F:pectinesterase inhibitor activity"/>
    <property type="evidence" value="ECO:0007669"/>
    <property type="project" value="InterPro"/>
</dbReference>
<keyword evidence="1" id="KW-0645">Protease</keyword>
<dbReference type="NCBIfam" id="TIGR01614">
    <property type="entry name" value="PME_inhib"/>
    <property type="match status" value="1"/>
</dbReference>
<reference evidence="8 9" key="1">
    <citation type="submission" date="2020-12" db="EMBL/GenBank/DDBJ databases">
        <title>Concerted genomic and epigenomic changes stabilize Arabidopsis allopolyploids.</title>
        <authorList>
            <person name="Chen Z."/>
        </authorList>
    </citation>
    <scope>NUCLEOTIDE SEQUENCE [LARGE SCALE GENOMIC DNA]</scope>
    <source>
        <strain evidence="8">As9502</strain>
        <tissue evidence="8">Leaf</tissue>
    </source>
</reference>
<evidence type="ECO:0000313" key="9">
    <source>
        <dbReference type="Proteomes" id="UP000694251"/>
    </source>
</evidence>
<dbReference type="GO" id="GO:0003676">
    <property type="term" value="F:nucleic acid binding"/>
    <property type="evidence" value="ECO:0007669"/>
    <property type="project" value="InterPro"/>
</dbReference>
<proteinExistence type="predicted"/>
<dbReference type="GO" id="GO:0006508">
    <property type="term" value="P:proteolysis"/>
    <property type="evidence" value="ECO:0007669"/>
    <property type="project" value="UniProtKB-KW"/>
</dbReference>
<dbReference type="InterPro" id="IPR006501">
    <property type="entry name" value="Pectinesterase_inhib_dom"/>
</dbReference>
<dbReference type="InterPro" id="IPR057670">
    <property type="entry name" value="SH3_retrovirus"/>
</dbReference>
<dbReference type="InterPro" id="IPR034086">
    <property type="entry name" value="PMEI_plant"/>
</dbReference>
<dbReference type="CDD" id="cd15797">
    <property type="entry name" value="PMEI"/>
    <property type="match status" value="1"/>
</dbReference>
<keyword evidence="3" id="KW-0378">Hydrolase</keyword>
<evidence type="ECO:0000256" key="4">
    <source>
        <dbReference type="PROSITE-ProRule" id="PRU00047"/>
    </source>
</evidence>
<dbReference type="PANTHER" id="PTHR42648">
    <property type="entry name" value="TRANSPOSASE, PUTATIVE-RELATED"/>
    <property type="match status" value="1"/>
</dbReference>
<dbReference type="InterPro" id="IPR013103">
    <property type="entry name" value="RVT_2"/>
</dbReference>
<keyword evidence="4" id="KW-0862">Zinc</keyword>
<feature type="compositionally biased region" description="Acidic residues" evidence="5">
    <location>
        <begin position="786"/>
        <end position="800"/>
    </location>
</feature>
<dbReference type="GO" id="GO:0008270">
    <property type="term" value="F:zinc ion binding"/>
    <property type="evidence" value="ECO:0007669"/>
    <property type="project" value="UniProtKB-KW"/>
</dbReference>
<dbReference type="SMART" id="SM00343">
    <property type="entry name" value="ZnF_C2HC"/>
    <property type="match status" value="1"/>
</dbReference>
<evidence type="ECO:0000256" key="3">
    <source>
        <dbReference type="ARBA" id="ARBA00022801"/>
    </source>
</evidence>
<dbReference type="InterPro" id="IPR054722">
    <property type="entry name" value="PolX-like_BBD"/>
</dbReference>
<dbReference type="InterPro" id="IPR039537">
    <property type="entry name" value="Retrotran_Ty1/copia-like"/>
</dbReference>
<feature type="domain" description="Integrase catalytic" evidence="7">
    <location>
        <begin position="483"/>
        <end position="658"/>
    </location>
</feature>
<sequence length="1447" mass="165325">MAGTPIAIFDGSGDFSLWKTRIQAHLSVIGLKDALTVKPPPPPLTAEEEEDPEKKKKREADEVARLERCDRAKNVIFLNVADKVLRKMELCETAADAWSTLDRLFMIRSLPHRLFTQLSFYTFKMQENKKIDENIDDFLKIVADLNHLQIEVTDEVQAILLLSSLPQRYDGLVETMKYSNSREKLRLDDVMVAARDKERELSQNNRPAAEGHFARGRQEGSHNNQANKGKGRSRSKSREGKRVCWICGKEGHLKKQCYKWLEKNKGKLQGSDKGESSVAKANPGIDPAMVLMAVEETLMVTGDIANEWVLDTGCSFHMTPRRDLFREFKELRSGYVKMGNDTCSQVMGIGSIKFRNSDGTQIILTDVRYMPTMSRNLISLGTLEDKGCWFKSQDGTLKVVKGCSTILKGQKRDTLYILQGVAELGESNTVESDKDETALWHSRLGHMSQKGMEVLVKKGCLNREVIKELKFYEDCVYGKNHRVSFGPAQHVTKDKLGYIHSDLWGSPHNPPSLGNCQYFISFIDDYSRKVWIYFLRKKDEAFEKFVDWKRMVENQSDRKIKKLRTDNGLEYCNHQFEKFCRDEGIVRHKTCAYTPQQNGVAERLNRTIMDKVRSMLSESGMEKKFWAEAASTAVYLINRSPSTAIDFDLPEERWTSVLPEMSSLRKFGCLAYVHADQGKLNPRAKKGVFTSYPEGVKGYKVWLLEEGKCVISRNVIFREDVMYKDLKKDSQSDSYEIIPENIAGSSGVFDQGGAVQNINNQGGAPQDQNSVAHTPNHDQEQNEPQVTEEDISENEAEDLSDYQLVRDRIRRTIKANPRYNESNMVGYSYYTEDGGKAEPKSYQEAMLDPDWEKWNEAMKEEMGSMKKNHTWDLIDKPHMKKVVGCRWIFTRKAGIPGVEAPRFKARLVAKGFSQKEGIDYNEIFSPVVKHVSIRYLLSMVVHHDMELQQMDVKTAFLHGFLDEEIVMAQPEGFVDKRFPEKVCLLKRSLYGLKQSPRQWNLRFDEFMKGVGFKRSAYDSCVYLKKFADGSYVYLLLYVDDMLIASVNKSHIQELKMLLGKEFEMKDLGEAKKILGMEITRDRVAGVLTLSQEGYVKKVLRSFQMDQSKPVATPMGAHFNLKAATEAEYREQVDRMKVVPYTNTVGSIMYSMIGTRPDLAYPVGVISRFMSKPLKDHWQAAKWVLRYMRGTEKKKLCYKKQGKFVLKGYCDSDYGGNHDNRRSTTGFVFTAGGNTISWKSRLQKVVALSTTEAEYMALTEAVKEAIWLKGLAEELGFPQGTVEVYSDSQSAIALAKNAVHHEQTKHIDIRLHFIRDIIAEGLVKVVKIASLVNMVYQQTERLGYKNLEMIKGLERTENYSKLKKYYKSCVKEYELSNKAIEEAKGFASSKAYRSASEAAARAFDSISMCEAYLEGSKTPGYVTTRNWWFERMCDIDKIFTDLLISAKF</sequence>
<dbReference type="Pfam" id="PF07727">
    <property type="entry name" value="RVT_2"/>
    <property type="match status" value="1"/>
</dbReference>
<dbReference type="Proteomes" id="UP000694251">
    <property type="component" value="Chromosome 2"/>
</dbReference>
<dbReference type="InterPro" id="IPR025724">
    <property type="entry name" value="GAG-pre-integrase_dom"/>
</dbReference>
<dbReference type="Pfam" id="PF25597">
    <property type="entry name" value="SH3_retrovirus"/>
    <property type="match status" value="1"/>
</dbReference>
<keyword evidence="9" id="KW-1185">Reference proteome</keyword>
<dbReference type="GO" id="GO:0008233">
    <property type="term" value="F:peptidase activity"/>
    <property type="evidence" value="ECO:0007669"/>
    <property type="project" value="UniProtKB-KW"/>
</dbReference>
<dbReference type="Pfam" id="PF00665">
    <property type="entry name" value="rve"/>
    <property type="match status" value="1"/>
</dbReference>
<feature type="region of interest" description="Disordered" evidence="5">
    <location>
        <begin position="38"/>
        <end position="59"/>
    </location>
</feature>
<feature type="region of interest" description="Disordered" evidence="5">
    <location>
        <begin position="749"/>
        <end position="802"/>
    </location>
</feature>
<evidence type="ECO:0000256" key="1">
    <source>
        <dbReference type="ARBA" id="ARBA00022670"/>
    </source>
</evidence>
<dbReference type="PROSITE" id="PS50158">
    <property type="entry name" value="ZF_CCHC"/>
    <property type="match status" value="1"/>
</dbReference>
<comment type="caution">
    <text evidence="8">The sequence shown here is derived from an EMBL/GenBank/DDBJ whole genome shotgun (WGS) entry which is preliminary data.</text>
</comment>
<evidence type="ECO:0000259" key="6">
    <source>
        <dbReference type="PROSITE" id="PS50158"/>
    </source>
</evidence>
<organism evidence="8 9">
    <name type="scientific">Arabidopsis suecica</name>
    <name type="common">Swedish thale-cress</name>
    <name type="synonym">Cardaminopsis suecica</name>
    <dbReference type="NCBI Taxonomy" id="45249"/>
    <lineage>
        <taxon>Eukaryota</taxon>
        <taxon>Viridiplantae</taxon>
        <taxon>Streptophyta</taxon>
        <taxon>Embryophyta</taxon>
        <taxon>Tracheophyta</taxon>
        <taxon>Spermatophyta</taxon>
        <taxon>Magnoliopsida</taxon>
        <taxon>eudicotyledons</taxon>
        <taxon>Gunneridae</taxon>
        <taxon>Pentapetalae</taxon>
        <taxon>rosids</taxon>
        <taxon>malvids</taxon>
        <taxon>Brassicales</taxon>
        <taxon>Brassicaceae</taxon>
        <taxon>Camelineae</taxon>
        <taxon>Arabidopsis</taxon>
    </lineage>
</organism>
<dbReference type="OrthoDB" id="1109722at2759"/>
<dbReference type="Pfam" id="PF13976">
    <property type="entry name" value="gag_pre-integrs"/>
    <property type="match status" value="1"/>
</dbReference>
<dbReference type="GO" id="GO:0015074">
    <property type="term" value="P:DNA integration"/>
    <property type="evidence" value="ECO:0007669"/>
    <property type="project" value="InterPro"/>
</dbReference>
<dbReference type="InterPro" id="IPR001878">
    <property type="entry name" value="Znf_CCHC"/>
</dbReference>
<dbReference type="PROSITE" id="PS50994">
    <property type="entry name" value="INTEGRASE"/>
    <property type="match status" value="1"/>
</dbReference>
<dbReference type="InterPro" id="IPR001584">
    <property type="entry name" value="Integrase_cat-core"/>
</dbReference>
<name>A0A8T2G166_ARASU</name>
<gene>
    <name evidence="8" type="ORF">ISN44_As02g009220</name>
</gene>
<protein>
    <submittedName>
        <fullName evidence="8">Integrase catalytic core</fullName>
    </submittedName>
</protein>
<dbReference type="Pfam" id="PF22936">
    <property type="entry name" value="Pol_BBD"/>
    <property type="match status" value="1"/>
</dbReference>
<dbReference type="Pfam" id="PF14223">
    <property type="entry name" value="Retrotran_gag_2"/>
    <property type="match status" value="1"/>
</dbReference>